<dbReference type="EMBL" id="QGGO01000024">
    <property type="protein sequence ID" value="PWK21440.1"/>
    <property type="molecule type" value="Genomic_DNA"/>
</dbReference>
<comment type="similarity">
    <text evidence="2">Belongs to the BshC family.</text>
</comment>
<dbReference type="InterPro" id="IPR055398">
    <property type="entry name" value="Rossmann-like_BshC"/>
</dbReference>
<keyword evidence="1 2" id="KW-0436">Ligase</keyword>
<evidence type="ECO:0000259" key="4">
    <source>
        <dbReference type="Pfam" id="PF24850"/>
    </source>
</evidence>
<evidence type="ECO:0000313" key="5">
    <source>
        <dbReference type="EMBL" id="PWK21440.1"/>
    </source>
</evidence>
<feature type="domain" description="Bacillithiol biosynthesis BshC N-terminal Rossmann-like" evidence="3">
    <location>
        <begin position="1"/>
        <end position="357"/>
    </location>
</feature>
<comment type="caution">
    <text evidence="5">The sequence shown here is derived from an EMBL/GenBank/DDBJ whole genome shotgun (WGS) entry which is preliminary data.</text>
</comment>
<proteinExistence type="inferred from homology"/>
<evidence type="ECO:0000256" key="2">
    <source>
        <dbReference type="HAMAP-Rule" id="MF_01867"/>
    </source>
</evidence>
<evidence type="ECO:0000259" key="3">
    <source>
        <dbReference type="Pfam" id="PF10079"/>
    </source>
</evidence>
<dbReference type="Proteomes" id="UP000245489">
    <property type="component" value="Unassembled WGS sequence"/>
</dbReference>
<feature type="domain" description="Bacillithiol biosynthesis BshC C-terminal coiled-coil" evidence="4">
    <location>
        <begin position="360"/>
        <end position="512"/>
    </location>
</feature>
<dbReference type="InterPro" id="IPR055399">
    <property type="entry name" value="CC_BshC"/>
</dbReference>
<keyword evidence="6" id="KW-1185">Reference proteome</keyword>
<gene>
    <name evidence="2" type="primary">bshC</name>
    <name evidence="5" type="ORF">LV89_03733</name>
</gene>
<dbReference type="EC" id="6.-.-.-" evidence="2"/>
<dbReference type="RefSeq" id="WP_109744417.1">
    <property type="nucleotide sequence ID" value="NZ_QGGO01000024.1"/>
</dbReference>
<evidence type="ECO:0000256" key="1">
    <source>
        <dbReference type="ARBA" id="ARBA00022598"/>
    </source>
</evidence>
<dbReference type="PIRSF" id="PIRSF012535">
    <property type="entry name" value="UCP012535"/>
    <property type="match status" value="1"/>
</dbReference>
<accession>A0A316EEN8</accession>
<dbReference type="Pfam" id="PF24850">
    <property type="entry name" value="CC_BshC"/>
    <property type="match status" value="1"/>
</dbReference>
<feature type="coiled-coil region" evidence="2">
    <location>
        <begin position="435"/>
        <end position="462"/>
    </location>
</feature>
<sequence>MQINQLPLSEVNQFSSLFLDFIQQSSKVKDFYSNFPDIHGFNRQIATKKLDANKRKVLVETLKNQYKNLPNQPNFDILLNENTFTVTTGHQLNIFTGPLYVVYKMITTINLAKKLKSYFPDYDFVPVYWMATEDHDFAEINHFSLFGKNLAWETQQTGAVGRMNPKELETLISEMTECPTIFKNAYLNHETLADAARCYAHELFGSQGLICIDADDRELKKQFIPIIKNDLLQHTAFDVVTKTTKELENLGYKTQIAPREINFFYLVDGVRERIVKEDNVYKVLNTDIQFSESEILTLLENEPERFSPNVVLRPVYQEVILPNLAYIGGPSEVPYWLQLKEIFEIHQIPFPILMPRNFGLVVNKPSAKKIEKLGLSANDLFLDEISLKKNFVERNSENTLSLTDEGQDFAKVFDKILEKAVKIDKTLEGAVKGEQQKVLNALENLEKRLKKAEERNQEVEVNQLLGLKQKLFPNGVPQERAENFLNFSLNNPAFLTQVAEVFDPLDFSFYIMVEV</sequence>
<dbReference type="InterPro" id="IPR011199">
    <property type="entry name" value="Bacillithiol_biosynth_BshC"/>
</dbReference>
<evidence type="ECO:0000313" key="6">
    <source>
        <dbReference type="Proteomes" id="UP000245489"/>
    </source>
</evidence>
<name>A0A316EEN8_9BACT</name>
<protein>
    <recommendedName>
        <fullName evidence="2">Putative cysteine ligase BshC</fullName>
        <ecNumber evidence="2">6.-.-.-</ecNumber>
    </recommendedName>
</protein>
<dbReference type="HAMAP" id="MF_01867">
    <property type="entry name" value="BshC"/>
    <property type="match status" value="1"/>
</dbReference>
<keyword evidence="2" id="KW-0175">Coiled coil</keyword>
<reference evidence="5 6" key="1">
    <citation type="submission" date="2018-05" db="EMBL/GenBank/DDBJ databases">
        <title>Genomic Encyclopedia of Archaeal and Bacterial Type Strains, Phase II (KMG-II): from individual species to whole genera.</title>
        <authorList>
            <person name="Goeker M."/>
        </authorList>
    </citation>
    <scope>NUCLEOTIDE SEQUENCE [LARGE SCALE GENOMIC DNA]</scope>
    <source>
        <strain evidence="5 6">DSM 22214</strain>
    </source>
</reference>
<dbReference type="NCBIfam" id="TIGR03998">
    <property type="entry name" value="thiol_BshC"/>
    <property type="match status" value="1"/>
</dbReference>
<dbReference type="OrthoDB" id="9765151at2"/>
<organism evidence="5 6">
    <name type="scientific">Arcicella aurantiaca</name>
    <dbReference type="NCBI Taxonomy" id="591202"/>
    <lineage>
        <taxon>Bacteria</taxon>
        <taxon>Pseudomonadati</taxon>
        <taxon>Bacteroidota</taxon>
        <taxon>Cytophagia</taxon>
        <taxon>Cytophagales</taxon>
        <taxon>Flectobacillaceae</taxon>
        <taxon>Arcicella</taxon>
    </lineage>
</organism>
<dbReference type="GO" id="GO:0016874">
    <property type="term" value="F:ligase activity"/>
    <property type="evidence" value="ECO:0007669"/>
    <property type="project" value="UniProtKB-UniRule"/>
</dbReference>
<dbReference type="Pfam" id="PF10079">
    <property type="entry name" value="Rossmann-like_BshC"/>
    <property type="match status" value="1"/>
</dbReference>
<dbReference type="AlphaFoldDB" id="A0A316EEN8"/>